<protein>
    <submittedName>
        <fullName evidence="2">Uncharacterized protein</fullName>
    </submittedName>
</protein>
<evidence type="ECO:0000313" key="3">
    <source>
        <dbReference type="Proteomes" id="UP000799118"/>
    </source>
</evidence>
<dbReference type="AlphaFoldDB" id="A0A6A4GBG7"/>
<feature type="region of interest" description="Disordered" evidence="1">
    <location>
        <begin position="1"/>
        <end position="31"/>
    </location>
</feature>
<keyword evidence="3" id="KW-1185">Reference proteome</keyword>
<gene>
    <name evidence="2" type="ORF">BT96DRAFT_1010077</name>
</gene>
<reference evidence="2" key="1">
    <citation type="journal article" date="2019" name="Environ. Microbiol.">
        <title>Fungal ecological strategies reflected in gene transcription - a case study of two litter decomposers.</title>
        <authorList>
            <person name="Barbi F."/>
            <person name="Kohler A."/>
            <person name="Barry K."/>
            <person name="Baskaran P."/>
            <person name="Daum C."/>
            <person name="Fauchery L."/>
            <person name="Ihrmark K."/>
            <person name="Kuo A."/>
            <person name="LaButti K."/>
            <person name="Lipzen A."/>
            <person name="Morin E."/>
            <person name="Grigoriev I.V."/>
            <person name="Henrissat B."/>
            <person name="Lindahl B."/>
            <person name="Martin F."/>
        </authorList>
    </citation>
    <scope>NUCLEOTIDE SEQUENCE</scope>
    <source>
        <strain evidence="2">JB14</strain>
    </source>
</reference>
<proteinExistence type="predicted"/>
<organism evidence="2 3">
    <name type="scientific">Gymnopus androsaceus JB14</name>
    <dbReference type="NCBI Taxonomy" id="1447944"/>
    <lineage>
        <taxon>Eukaryota</taxon>
        <taxon>Fungi</taxon>
        <taxon>Dikarya</taxon>
        <taxon>Basidiomycota</taxon>
        <taxon>Agaricomycotina</taxon>
        <taxon>Agaricomycetes</taxon>
        <taxon>Agaricomycetidae</taxon>
        <taxon>Agaricales</taxon>
        <taxon>Marasmiineae</taxon>
        <taxon>Omphalotaceae</taxon>
        <taxon>Gymnopus</taxon>
    </lineage>
</organism>
<sequence>MPRIRTESAIKKSLITPEQKAENRKNNRAKANRQYRLRKGRVLKEKERRRMMELALSRLFINTGS</sequence>
<evidence type="ECO:0000313" key="2">
    <source>
        <dbReference type="EMBL" id="KAE9382758.1"/>
    </source>
</evidence>
<name>A0A6A4GBG7_9AGAR</name>
<dbReference type="Proteomes" id="UP000799118">
    <property type="component" value="Unassembled WGS sequence"/>
</dbReference>
<dbReference type="EMBL" id="ML771020">
    <property type="protein sequence ID" value="KAE9382758.1"/>
    <property type="molecule type" value="Genomic_DNA"/>
</dbReference>
<evidence type="ECO:0000256" key="1">
    <source>
        <dbReference type="SAM" id="MobiDB-lite"/>
    </source>
</evidence>
<accession>A0A6A4GBG7</accession>
<feature type="compositionally biased region" description="Basic and acidic residues" evidence="1">
    <location>
        <begin position="1"/>
        <end position="10"/>
    </location>
</feature>